<organism evidence="5 6">
    <name type="scientific">Fusarium beomiforme</name>
    <dbReference type="NCBI Taxonomy" id="44412"/>
    <lineage>
        <taxon>Eukaryota</taxon>
        <taxon>Fungi</taxon>
        <taxon>Dikarya</taxon>
        <taxon>Ascomycota</taxon>
        <taxon>Pezizomycotina</taxon>
        <taxon>Sordariomycetes</taxon>
        <taxon>Hypocreomycetidae</taxon>
        <taxon>Hypocreales</taxon>
        <taxon>Nectriaceae</taxon>
        <taxon>Fusarium</taxon>
        <taxon>Fusarium burgessii species complex</taxon>
    </lineage>
</organism>
<dbReference type="Proteomes" id="UP000730481">
    <property type="component" value="Unassembled WGS sequence"/>
</dbReference>
<dbReference type="GO" id="GO:0050661">
    <property type="term" value="F:NADP binding"/>
    <property type="evidence" value="ECO:0007669"/>
    <property type="project" value="InterPro"/>
</dbReference>
<evidence type="ECO:0000256" key="4">
    <source>
        <dbReference type="ARBA" id="ARBA00023002"/>
    </source>
</evidence>
<dbReference type="OrthoDB" id="74360at2759"/>
<protein>
    <submittedName>
        <fullName evidence="5">Sterigmatocystin biosynthesis monooxygenase stcW</fullName>
    </submittedName>
</protein>
<keyword evidence="4" id="KW-0560">Oxidoreductase</keyword>
<dbReference type="GO" id="GO:0004499">
    <property type="term" value="F:N,N-dimethylaniline monooxygenase activity"/>
    <property type="evidence" value="ECO:0007669"/>
    <property type="project" value="InterPro"/>
</dbReference>
<comment type="similarity">
    <text evidence="1">Belongs to the FAD-binding monooxygenase family.</text>
</comment>
<dbReference type="InterPro" id="IPR036188">
    <property type="entry name" value="FAD/NAD-bd_sf"/>
</dbReference>
<dbReference type="Gene3D" id="3.50.50.60">
    <property type="entry name" value="FAD/NAD(P)-binding domain"/>
    <property type="match status" value="2"/>
</dbReference>
<dbReference type="GO" id="GO:0050660">
    <property type="term" value="F:flavin adenine dinucleotide binding"/>
    <property type="evidence" value="ECO:0007669"/>
    <property type="project" value="InterPro"/>
</dbReference>
<evidence type="ECO:0000256" key="2">
    <source>
        <dbReference type="ARBA" id="ARBA00022630"/>
    </source>
</evidence>
<evidence type="ECO:0000256" key="1">
    <source>
        <dbReference type="ARBA" id="ARBA00010139"/>
    </source>
</evidence>
<dbReference type="InterPro" id="IPR020946">
    <property type="entry name" value="Flavin_mOase-like"/>
</dbReference>
<gene>
    <name evidence="5" type="ORF">FBEOM_8859</name>
</gene>
<dbReference type="PANTHER" id="PTHR42877">
    <property type="entry name" value="L-ORNITHINE N(5)-MONOOXYGENASE-RELATED"/>
    <property type="match status" value="1"/>
</dbReference>
<keyword evidence="3" id="KW-0274">FAD</keyword>
<reference evidence="5" key="2">
    <citation type="submission" date="2020-02" db="EMBL/GenBank/DDBJ databases">
        <title>Identification and distribution of gene clusters putatively required for synthesis of sphingolipid metabolism inhibitors in phylogenetically diverse species of the filamentous fungus Fusarium.</title>
        <authorList>
            <person name="Kim H.-S."/>
            <person name="Busman M."/>
            <person name="Brown D.W."/>
            <person name="Divon H."/>
            <person name="Uhlig S."/>
            <person name="Proctor R.H."/>
        </authorList>
    </citation>
    <scope>NUCLEOTIDE SEQUENCE</scope>
    <source>
        <strain evidence="5">NRRL 25174</strain>
    </source>
</reference>
<dbReference type="PANTHER" id="PTHR42877:SF1">
    <property type="entry name" value="FAD-BINDING MONOOXYGENASE STCW"/>
    <property type="match status" value="1"/>
</dbReference>
<name>A0A9P5DVS3_9HYPO</name>
<dbReference type="Pfam" id="PF00743">
    <property type="entry name" value="FMO-like"/>
    <property type="match status" value="1"/>
</dbReference>
<reference evidence="5" key="1">
    <citation type="journal article" date="2017" name="Mycologia">
        <title>Fusarium algeriense, sp. nov., a novel toxigenic crown rot pathogen of durum wheat from Algeria is nested in the Fusarium burgessii species complex.</title>
        <authorList>
            <person name="Laraba I."/>
            <person name="Keddad A."/>
            <person name="Boureghda H."/>
            <person name="Abdallah N."/>
            <person name="Vaughan M.M."/>
            <person name="Proctor R.H."/>
            <person name="Busman M."/>
            <person name="O'Donnell K."/>
        </authorList>
    </citation>
    <scope>NUCLEOTIDE SEQUENCE</scope>
    <source>
        <strain evidence="5">NRRL 25174</strain>
    </source>
</reference>
<dbReference type="EMBL" id="PVQB02000430">
    <property type="protein sequence ID" value="KAF4337270.1"/>
    <property type="molecule type" value="Genomic_DNA"/>
</dbReference>
<dbReference type="InterPro" id="IPR051209">
    <property type="entry name" value="FAD-bind_Monooxygenase_sf"/>
</dbReference>
<accession>A0A9P5DVS3</accession>
<keyword evidence="2" id="KW-0285">Flavoprotein</keyword>
<dbReference type="AlphaFoldDB" id="A0A9P5DVS3"/>
<comment type="caution">
    <text evidence="5">The sequence shown here is derived from an EMBL/GenBank/DDBJ whole genome shotgun (WGS) entry which is preliminary data.</text>
</comment>
<sequence>MSPEIPDSQELANRLTEAKGWSQFYQNYNPDYKISTKTFGDPSNRKIRVINIGAGLFGINLAYWISVKCQNFELTVFEKSAELGGVWNYNRYPGVACDVPSHVYQYSFAPNPDWPRFLSPGKEIHKYLQKCANTFDLDKYIKFQTVVLKAEWHEEGFWRVFVRETLPNGEYRDYHQDAEILVNNSGSQHNYQWPDVEGLDKFKGTLLHTAAWDERFDEDAWKDKTVCVIGSGASAVQVVPQMQPHVPKMTVFSRTPIWFAPGLAGDEFSPEYSPEDQEKFRKDPAALQAHGKIIERRLNTLFPTFYGGSDHQKNGIKFFYDQMKIKIKDPKLLQGQSSAPHIVSIQESSNSAAGFTPDFVPGCRRITPGDPFINAVQEPNVEVVFKGVTRLTKDGVIDADGVERKCDVVVCATGFNVNLIPRFEVIGPNGIELSKVLEQSPDSYLSVSLAKFPNFFYGATGAYWPSANGSLIGPMDATANYVVQVIQKLQMEHNIISVAPKQEAMDDFAQHAQTWMKGAAWSWDCPAWYKARSGPLKGRVNVVWPGITLQFMRVLEKVRWEDYDIKYAATGKTSANRFLYLGDGLVKETFDTEMDDSPHVNLGAIDPRWAKAAGLTFVEGMRPLVEPLTNGNSKVAVNGA</sequence>
<dbReference type="SUPFAM" id="SSF51905">
    <property type="entry name" value="FAD/NAD(P)-binding domain"/>
    <property type="match status" value="3"/>
</dbReference>
<keyword evidence="6" id="KW-1185">Reference proteome</keyword>
<proteinExistence type="inferred from homology"/>
<keyword evidence="5" id="KW-0503">Monooxygenase</keyword>
<evidence type="ECO:0000313" key="6">
    <source>
        <dbReference type="Proteomes" id="UP000730481"/>
    </source>
</evidence>
<evidence type="ECO:0000313" key="5">
    <source>
        <dbReference type="EMBL" id="KAF4337270.1"/>
    </source>
</evidence>
<evidence type="ECO:0000256" key="3">
    <source>
        <dbReference type="ARBA" id="ARBA00022827"/>
    </source>
</evidence>